<dbReference type="PANTHER" id="PTHR36985">
    <property type="entry name" value="TRANSLOCATION AND ASSEMBLY MODULE SUBUNIT TAMB"/>
    <property type="match status" value="1"/>
</dbReference>
<keyword evidence="3" id="KW-1133">Transmembrane helix</keyword>
<evidence type="ECO:0000256" key="4">
    <source>
        <dbReference type="ARBA" id="ARBA00023136"/>
    </source>
</evidence>
<accession>A0A9D2G0W2</accession>
<feature type="region of interest" description="Disordered" evidence="5">
    <location>
        <begin position="1529"/>
        <end position="1554"/>
    </location>
</feature>
<name>A0A9D2G0W2_9BACT</name>
<evidence type="ECO:0000313" key="8">
    <source>
        <dbReference type="Proteomes" id="UP000824055"/>
    </source>
</evidence>
<dbReference type="EMBL" id="DXBE01000069">
    <property type="protein sequence ID" value="HIZ70060.1"/>
    <property type="molecule type" value="Genomic_DNA"/>
</dbReference>
<evidence type="ECO:0000256" key="1">
    <source>
        <dbReference type="ARBA" id="ARBA00004167"/>
    </source>
</evidence>
<sequence>MKKKLRWIGLALLSPFLLIALLAIALYLPPVQQWAVKQVTAYASQQTGMQISVDKVRLRFPLDLGVEGIKVIKRNDSLPQVKDTVADIKTLVVNVQLRPLFHKQVMVDELSFRQMKLNTSTFIHEARIEGDIEEMKVKSHGIDLAKETVRVNDALLDGARLLVALSDTVPPDTAASEPTRWKIMVDNLLLKSSRVAVRMPGDTMRIGVSMTDARASDTHIDLYKGLYRVRRLEWNGGGLTYDNVYAVKAAKGLDPNHLALNGIHLRVDSLSYQASCLSLALRQCAFREQSGIELTKLTGNVKMDSATLELPLLQLRTPESSLSAKIAMDLNAFDEKDPGELRAVLHASLGKQDIMRLAGDMPDEFRKHWPNYPLAVDGSVKGNMKRVTLTGLKLNLPTAVRMEAKGWLADVTDMDRLRADIDVDMRTYQLGFVPAMLSPDLEKTVRVPDNIHLSGNVTAKGSTYGAQLAMKEGSGEVRLKGSLDTKRMAYDVDLSANALQIAHFLPGQELQPFTGDLKAKGVGTDIFSPRTRLKAQASIRKFGMGTYNLGGVQGDVDMANGKMALHVDGDNDLMRGALALQGFTDNRKQLQATMEANIGKIDLYNLKLTKEPMALALCGHIDVATNYKDYYMVRGLLSDLGIYYEDNRYHPEAFELDLLTRKDTTHVAMNSGDFNLSLDGKGSYEQLLSQGNKFVDELLAQLKNRKIDQATLRSKFPSMKVKLNAGRNNLLSRTLGWYGYTIKNAEIDLASSPKIGMGGHITIDSLVAGGFLIDTIRSRVLTIRDTTRYQILVANNKHNPQYVFRSYTMGEVFERGSNILTQLYDAKGRLGMKLGLVAVMEPSGSRVSLIDRNPVIGYKTFTANERNYIYLGSDQRVYADMVLAAEDGTGIQLYSDNDNTEALQDLTLSLGKIELGDVLSVIPYLPDITGTLDGDFHVIQTRDAFSLSSNFTVDEMTYEGARLGDVGSEFVYMPLADGTHTVDGILMADGREVSTVTGSYLSEGEGYMDVTMSMKRMPLQFFNAFLPRKLLGLRGYGEGSLEVKGSMSQPEVNGEVFLDSGYVASPTYGVQMRFADDPVRIVNSHLLFENFEMYSDNGSPLIIAGELDFSNLDDMAMDIRMRAENFQIINAKKSRYAEAYGKAFVNFTGMMRGPVSRLNMFGSLGVLGSTDMTYVLKESELVTDNQLDELVKFTDFRDTAEMVVKRPPLEGFNMSLSMHIDESAHIICGLNTDLSNYIDLMGGGDLLMTYGTAKGLQLSGRYTLSNGVMKYSLPVIPLKTFSIEDGSYIEFMGDPMNPNLNITATELIKANVDDGSGVGRSVDFHCGVKLTQNLNKPGIQFIISAPDDMALQDELNTMDNEERGKIAITMLASGMYMASGGTSSFSMNKALTSFLNSEINNIMGSAMRSIGLNVGMSVDNTKAAAGGTHTDYNFKFSKRLWNNRLNVSVGGQVSSGADLESGNSNDAFFDNVELEYRLDQRSSMYIKAFYDNSTYDWLEGMIGEYGAGFVWRRKLQHFRDIFRLNTNKTRKPALKEEKKDSIPQGNKTSNEQEK</sequence>
<dbReference type="GO" id="GO:0009306">
    <property type="term" value="P:protein secretion"/>
    <property type="evidence" value="ECO:0007669"/>
    <property type="project" value="InterPro"/>
</dbReference>
<reference evidence="7" key="1">
    <citation type="journal article" date="2021" name="PeerJ">
        <title>Extensive microbial diversity within the chicken gut microbiome revealed by metagenomics and culture.</title>
        <authorList>
            <person name="Gilroy R."/>
            <person name="Ravi A."/>
            <person name="Getino M."/>
            <person name="Pursley I."/>
            <person name="Horton D.L."/>
            <person name="Alikhan N.F."/>
            <person name="Baker D."/>
            <person name="Gharbi K."/>
            <person name="Hall N."/>
            <person name="Watson M."/>
            <person name="Adriaenssens E.M."/>
            <person name="Foster-Nyarko E."/>
            <person name="Jarju S."/>
            <person name="Secka A."/>
            <person name="Antonio M."/>
            <person name="Oren A."/>
            <person name="Chaudhuri R.R."/>
            <person name="La Ragione R."/>
            <person name="Hildebrand F."/>
            <person name="Pallen M.J."/>
        </authorList>
    </citation>
    <scope>NUCLEOTIDE SEQUENCE</scope>
    <source>
        <strain evidence="7">ChiHecec3B27-8219</strain>
    </source>
</reference>
<keyword evidence="4" id="KW-0472">Membrane</keyword>
<dbReference type="PANTHER" id="PTHR36985:SF1">
    <property type="entry name" value="TRANSLOCATION AND ASSEMBLY MODULE SUBUNIT TAMB"/>
    <property type="match status" value="1"/>
</dbReference>
<evidence type="ECO:0000256" key="3">
    <source>
        <dbReference type="ARBA" id="ARBA00022989"/>
    </source>
</evidence>
<evidence type="ECO:0000256" key="2">
    <source>
        <dbReference type="ARBA" id="ARBA00022692"/>
    </source>
</evidence>
<evidence type="ECO:0000259" key="6">
    <source>
        <dbReference type="Pfam" id="PF04357"/>
    </source>
</evidence>
<feature type="domain" description="Translocation and assembly module TamB C-terminal" evidence="6">
    <location>
        <begin position="1097"/>
        <end position="1492"/>
    </location>
</feature>
<dbReference type="GO" id="GO:0005886">
    <property type="term" value="C:plasma membrane"/>
    <property type="evidence" value="ECO:0007669"/>
    <property type="project" value="InterPro"/>
</dbReference>
<comment type="subcellular location">
    <subcellularLocation>
        <location evidence="1">Membrane</location>
        <topology evidence="1">Single-pass membrane protein</topology>
    </subcellularLocation>
</comment>
<evidence type="ECO:0000313" key="7">
    <source>
        <dbReference type="EMBL" id="HIZ70060.1"/>
    </source>
</evidence>
<protein>
    <submittedName>
        <fullName evidence="7">Translocation/assembly module TamB</fullName>
    </submittedName>
</protein>
<dbReference type="Pfam" id="PF04357">
    <property type="entry name" value="TamB"/>
    <property type="match status" value="1"/>
</dbReference>
<dbReference type="InterPro" id="IPR007452">
    <property type="entry name" value="TamB_C"/>
</dbReference>
<reference evidence="7" key="2">
    <citation type="submission" date="2021-04" db="EMBL/GenBank/DDBJ databases">
        <authorList>
            <person name="Gilroy R."/>
        </authorList>
    </citation>
    <scope>NUCLEOTIDE SEQUENCE</scope>
    <source>
        <strain evidence="7">ChiHecec3B27-8219</strain>
    </source>
</reference>
<gene>
    <name evidence="7" type="ORF">H9966_09370</name>
</gene>
<comment type="caution">
    <text evidence="7">The sequence shown here is derived from an EMBL/GenBank/DDBJ whole genome shotgun (WGS) entry which is preliminary data.</text>
</comment>
<organism evidence="7 8">
    <name type="scientific">Candidatus Prevotella avicola</name>
    <dbReference type="NCBI Taxonomy" id="2838738"/>
    <lineage>
        <taxon>Bacteria</taxon>
        <taxon>Pseudomonadati</taxon>
        <taxon>Bacteroidota</taxon>
        <taxon>Bacteroidia</taxon>
        <taxon>Bacteroidales</taxon>
        <taxon>Prevotellaceae</taxon>
        <taxon>Prevotella</taxon>
    </lineage>
</organism>
<dbReference type="Proteomes" id="UP000824055">
    <property type="component" value="Unassembled WGS sequence"/>
</dbReference>
<keyword evidence="2" id="KW-0812">Transmembrane</keyword>
<evidence type="ECO:0000256" key="5">
    <source>
        <dbReference type="SAM" id="MobiDB-lite"/>
    </source>
</evidence>
<proteinExistence type="predicted"/>
<feature type="compositionally biased region" description="Polar residues" evidence="5">
    <location>
        <begin position="1543"/>
        <end position="1554"/>
    </location>
</feature>